<reference evidence="2 4" key="2">
    <citation type="submission" date="2019-03" db="EMBL/GenBank/DDBJ databases">
        <title>Genomic Encyclopedia of Type Strains, Phase IV (KMG-IV): sequencing the most valuable type-strain genomes for metagenomic binning, comparative biology and taxonomic classification.</title>
        <authorList>
            <person name="Goeker M."/>
        </authorList>
    </citation>
    <scope>NUCLEOTIDE SEQUENCE [LARGE SCALE GENOMIC DNA]</scope>
    <source>
        <strain evidence="2 4">DSM 3764</strain>
    </source>
</reference>
<proteinExistence type="predicted"/>
<dbReference type="EMBL" id="SMBT01000005">
    <property type="protein sequence ID" value="TCU87028.1"/>
    <property type="molecule type" value="Genomic_DNA"/>
</dbReference>
<dbReference type="Proteomes" id="UP000255108">
    <property type="component" value="Unassembled WGS sequence"/>
</dbReference>
<dbReference type="AlphaFoldDB" id="A0A377Q6M7"/>
<evidence type="ECO:0000313" key="4">
    <source>
        <dbReference type="Proteomes" id="UP000295794"/>
    </source>
</evidence>
<dbReference type="Proteomes" id="UP000295794">
    <property type="component" value="Unassembled WGS sequence"/>
</dbReference>
<gene>
    <name evidence="2" type="ORF">EV682_105153</name>
    <name evidence="1" type="ORF">NCTC11159_01424</name>
</gene>
<dbReference type="EMBL" id="UGHR01000001">
    <property type="protein sequence ID" value="STQ90360.1"/>
    <property type="molecule type" value="Genomic_DNA"/>
</dbReference>
<evidence type="ECO:0000313" key="3">
    <source>
        <dbReference type="Proteomes" id="UP000255108"/>
    </source>
</evidence>
<protein>
    <submittedName>
        <fullName evidence="1">Uncharacterized protein</fullName>
    </submittedName>
</protein>
<reference evidence="1 3" key="1">
    <citation type="submission" date="2018-06" db="EMBL/GenBank/DDBJ databases">
        <authorList>
            <consortium name="Pathogen Informatics"/>
            <person name="Doyle S."/>
        </authorList>
    </citation>
    <scope>NUCLEOTIDE SEQUENCE [LARGE SCALE GENOMIC DNA]</scope>
    <source>
        <strain evidence="1 3">NCTC11159</strain>
    </source>
</reference>
<evidence type="ECO:0000313" key="2">
    <source>
        <dbReference type="EMBL" id="TCU87028.1"/>
    </source>
</evidence>
<dbReference type="OrthoDB" id="9134483at2"/>
<name>A0A377Q6M7_9NEIS</name>
<keyword evidence="4" id="KW-1185">Reference proteome</keyword>
<sequence length="141" mass="15823">MKAIKLIGTVLIVLGLALAIMGNKFAWFTPNNEPEARLNCPVFNEGCVFHFEEQAYRIKSQAPLNANKPVQLQLTGKASVVHASWQMQGMEMGPNNYRLISNDQLHWSAQTALPICTNKRQDWLLKLNIDGRSIHIATVSH</sequence>
<evidence type="ECO:0000313" key="1">
    <source>
        <dbReference type="EMBL" id="STQ90360.1"/>
    </source>
</evidence>
<organism evidence="1 3">
    <name type="scientific">Iodobacter fluviatilis</name>
    <dbReference type="NCBI Taxonomy" id="537"/>
    <lineage>
        <taxon>Bacteria</taxon>
        <taxon>Pseudomonadati</taxon>
        <taxon>Pseudomonadota</taxon>
        <taxon>Betaproteobacteria</taxon>
        <taxon>Neisseriales</taxon>
        <taxon>Chitinibacteraceae</taxon>
        <taxon>Iodobacter</taxon>
    </lineage>
</organism>
<dbReference type="RefSeq" id="WP_115226699.1">
    <property type="nucleotide sequence ID" value="NZ_CAWOLO010000005.1"/>
</dbReference>
<accession>A0A377Q6M7</accession>